<sequence>MKYDPDTQLSLNLWQESAHTSHLQVDQLSVPDAEITLYHSYFTVKESDEILQRLFMEVNWRQDKIKCYGKEINLPRLTAWYGDIGKNYTYSKITMNPIPWTPVLLWIKKRVEEIAQVSFNSVLLNFYRDGKDSVSWHSDDEPELGKDPIIYSVSFGGERKFQLRHKFQKKLEKIEFNLTHGSLLIMKGKTQEYWQHQIPKTTKLVMPRINLTFRIIKCLT</sequence>
<dbReference type="RefSeq" id="WP_198123693.1">
    <property type="nucleotide sequence ID" value="NZ_JAECZC010000007.1"/>
</dbReference>
<dbReference type="InterPro" id="IPR027450">
    <property type="entry name" value="AlkB-like"/>
</dbReference>
<organism evidence="10 11">
    <name type="scientific">Amazonocrinis nigriterrae CENA67</name>
    <dbReference type="NCBI Taxonomy" id="2794033"/>
    <lineage>
        <taxon>Bacteria</taxon>
        <taxon>Bacillati</taxon>
        <taxon>Cyanobacteriota</taxon>
        <taxon>Cyanophyceae</taxon>
        <taxon>Nostocales</taxon>
        <taxon>Nostocaceae</taxon>
        <taxon>Amazonocrinis</taxon>
        <taxon>Amazonocrinis nigriterrae</taxon>
    </lineage>
</organism>
<dbReference type="InterPro" id="IPR032854">
    <property type="entry name" value="ALKBH3"/>
</dbReference>
<gene>
    <name evidence="10" type="ORF">I8748_05750</name>
</gene>
<dbReference type="Gene3D" id="2.60.120.590">
    <property type="entry name" value="Alpha-ketoglutarate-dependent dioxygenase AlkB-like"/>
    <property type="match status" value="1"/>
</dbReference>
<dbReference type="GO" id="GO:0032451">
    <property type="term" value="F:demethylase activity"/>
    <property type="evidence" value="ECO:0007669"/>
    <property type="project" value="UniProtKB-ARBA"/>
</dbReference>
<dbReference type="GO" id="GO:0016787">
    <property type="term" value="F:hydrolase activity"/>
    <property type="evidence" value="ECO:0007669"/>
    <property type="project" value="UniProtKB-ARBA"/>
</dbReference>
<evidence type="ECO:0000256" key="5">
    <source>
        <dbReference type="ARBA" id="ARBA00022964"/>
    </source>
</evidence>
<evidence type="ECO:0000256" key="2">
    <source>
        <dbReference type="ARBA" id="ARBA00022723"/>
    </source>
</evidence>
<evidence type="ECO:0000256" key="7">
    <source>
        <dbReference type="ARBA" id="ARBA00023004"/>
    </source>
</evidence>
<dbReference type="PROSITE" id="PS51471">
    <property type="entry name" value="FE2OG_OXY"/>
    <property type="match status" value="1"/>
</dbReference>
<evidence type="ECO:0000256" key="3">
    <source>
        <dbReference type="ARBA" id="ARBA00022763"/>
    </source>
</evidence>
<evidence type="ECO:0000256" key="4">
    <source>
        <dbReference type="ARBA" id="ARBA00022842"/>
    </source>
</evidence>
<feature type="domain" description="Fe2OG dioxygenase" evidence="9">
    <location>
        <begin position="118"/>
        <end position="217"/>
    </location>
</feature>
<name>A0A8J7HL73_9NOST</name>
<protein>
    <submittedName>
        <fullName evidence="10">Alpha-ketoglutarate-dependent dioxygenase AlkB</fullName>
    </submittedName>
</protein>
<keyword evidence="5 10" id="KW-0223">Dioxygenase</keyword>
<evidence type="ECO:0000256" key="6">
    <source>
        <dbReference type="ARBA" id="ARBA00023002"/>
    </source>
</evidence>
<dbReference type="Proteomes" id="UP000632766">
    <property type="component" value="Unassembled WGS sequence"/>
</dbReference>
<dbReference type="GO" id="GO:0006307">
    <property type="term" value="P:DNA alkylation repair"/>
    <property type="evidence" value="ECO:0007669"/>
    <property type="project" value="InterPro"/>
</dbReference>
<dbReference type="SUPFAM" id="SSF51197">
    <property type="entry name" value="Clavaminate synthase-like"/>
    <property type="match status" value="1"/>
</dbReference>
<comment type="cofactor">
    <cofactor evidence="1">
        <name>Fe(2+)</name>
        <dbReference type="ChEBI" id="CHEBI:29033"/>
    </cofactor>
</comment>
<evidence type="ECO:0000313" key="11">
    <source>
        <dbReference type="Proteomes" id="UP000632766"/>
    </source>
</evidence>
<dbReference type="Pfam" id="PF13532">
    <property type="entry name" value="2OG-FeII_Oxy_2"/>
    <property type="match status" value="1"/>
</dbReference>
<dbReference type="PANTHER" id="PTHR31212">
    <property type="entry name" value="ALPHA-KETOGLUTARATE-DEPENDENT DIOXYGENASE ALKB HOMOLOG 3"/>
    <property type="match status" value="1"/>
</dbReference>
<dbReference type="AlphaFoldDB" id="A0A8J7HL73"/>
<keyword evidence="6" id="KW-0560">Oxidoreductase</keyword>
<keyword evidence="4" id="KW-0460">Magnesium</keyword>
<dbReference type="InterPro" id="IPR005123">
    <property type="entry name" value="Oxoglu/Fe-dep_dioxygenase_dom"/>
</dbReference>
<keyword evidence="11" id="KW-1185">Reference proteome</keyword>
<dbReference type="PANTHER" id="PTHR31212:SF4">
    <property type="entry name" value="ALPHA-KETOGLUTARATE-DEPENDENT DIOXYGENASE ALKB HOMOLOG 3"/>
    <property type="match status" value="1"/>
</dbReference>
<proteinExistence type="predicted"/>
<comment type="caution">
    <text evidence="10">The sequence shown here is derived from an EMBL/GenBank/DDBJ whole genome shotgun (WGS) entry which is preliminary data.</text>
</comment>
<dbReference type="GO" id="GO:0140097">
    <property type="term" value="F:catalytic activity, acting on DNA"/>
    <property type="evidence" value="ECO:0007669"/>
    <property type="project" value="UniProtKB-ARBA"/>
</dbReference>
<keyword evidence="3" id="KW-0227">DNA damage</keyword>
<evidence type="ECO:0000256" key="1">
    <source>
        <dbReference type="ARBA" id="ARBA00001954"/>
    </source>
</evidence>
<dbReference type="FunFam" id="2.60.120.590:FF:000004">
    <property type="entry name" value="DNA oxidative demethylase ALKBH2"/>
    <property type="match status" value="1"/>
</dbReference>
<keyword evidence="8" id="KW-0234">DNA repair</keyword>
<evidence type="ECO:0000259" key="9">
    <source>
        <dbReference type="PROSITE" id="PS51471"/>
    </source>
</evidence>
<dbReference type="InterPro" id="IPR037151">
    <property type="entry name" value="AlkB-like_sf"/>
</dbReference>
<evidence type="ECO:0000313" key="10">
    <source>
        <dbReference type="EMBL" id="MBH8561688.1"/>
    </source>
</evidence>
<reference evidence="10 11" key="1">
    <citation type="journal article" date="2021" name="Int. J. Syst. Evol. Microbiol.">
        <title>Amazonocrinis nigriterrae gen. nov., sp. nov., Atlanticothrix silvestris gen. nov., sp. nov. and Dendronalium phyllosphericum gen. nov., sp. nov., nostocacean cyanobacteria from Brazilian environments.</title>
        <authorList>
            <person name="Alvarenga D.O."/>
            <person name="Andreote A.P.D."/>
            <person name="Branco L.H.Z."/>
            <person name="Delbaje E."/>
            <person name="Cruz R.B."/>
            <person name="Varani A.M."/>
            <person name="Fiore M.F."/>
        </authorList>
    </citation>
    <scope>NUCLEOTIDE SEQUENCE [LARGE SCALE GENOMIC DNA]</scope>
    <source>
        <strain evidence="10 11">CENA67</strain>
    </source>
</reference>
<dbReference type="GO" id="GO:0016705">
    <property type="term" value="F:oxidoreductase activity, acting on paired donors, with incorporation or reduction of molecular oxygen"/>
    <property type="evidence" value="ECO:0007669"/>
    <property type="project" value="UniProtKB-ARBA"/>
</dbReference>
<accession>A0A8J7HL73</accession>
<keyword evidence="7" id="KW-0408">Iron</keyword>
<dbReference type="EMBL" id="JAECZC010000007">
    <property type="protein sequence ID" value="MBH8561688.1"/>
    <property type="molecule type" value="Genomic_DNA"/>
</dbReference>
<dbReference type="GO" id="GO:0046872">
    <property type="term" value="F:metal ion binding"/>
    <property type="evidence" value="ECO:0007669"/>
    <property type="project" value="UniProtKB-KW"/>
</dbReference>
<keyword evidence="2" id="KW-0479">Metal-binding</keyword>
<evidence type="ECO:0000256" key="8">
    <source>
        <dbReference type="ARBA" id="ARBA00023204"/>
    </source>
</evidence>
<dbReference type="GO" id="GO:0051213">
    <property type="term" value="F:dioxygenase activity"/>
    <property type="evidence" value="ECO:0007669"/>
    <property type="project" value="UniProtKB-KW"/>
</dbReference>